<keyword evidence="2" id="KW-1185">Reference proteome</keyword>
<evidence type="ECO:0000313" key="2">
    <source>
        <dbReference type="Proteomes" id="UP000612282"/>
    </source>
</evidence>
<gene>
    <name evidence="1" type="ORF">Aco03nite_048430</name>
</gene>
<dbReference type="EMBL" id="BOMG01000057">
    <property type="protein sequence ID" value="GID56439.1"/>
    <property type="molecule type" value="Genomic_DNA"/>
</dbReference>
<dbReference type="RefSeq" id="WP_203798084.1">
    <property type="nucleotide sequence ID" value="NZ_BAAAQE010000034.1"/>
</dbReference>
<comment type="caution">
    <text evidence="1">The sequence shown here is derived from an EMBL/GenBank/DDBJ whole genome shotgun (WGS) entry which is preliminary data.</text>
</comment>
<dbReference type="Proteomes" id="UP000612282">
    <property type="component" value="Unassembled WGS sequence"/>
</dbReference>
<evidence type="ECO:0000313" key="1">
    <source>
        <dbReference type="EMBL" id="GID56439.1"/>
    </source>
</evidence>
<reference evidence="1 2" key="1">
    <citation type="submission" date="2021-01" db="EMBL/GenBank/DDBJ databases">
        <title>Whole genome shotgun sequence of Actinoplanes couchii NBRC 106145.</title>
        <authorList>
            <person name="Komaki H."/>
            <person name="Tamura T."/>
        </authorList>
    </citation>
    <scope>NUCLEOTIDE SEQUENCE [LARGE SCALE GENOMIC DNA]</scope>
    <source>
        <strain evidence="1 2">NBRC 106145</strain>
    </source>
</reference>
<accession>A0ABQ3XD45</accession>
<protein>
    <recommendedName>
        <fullName evidence="3">PE domain-containing protein</fullName>
    </recommendedName>
</protein>
<sequence length="99" mass="11140">MARIRVPGDELSEIVDALSRIRDRLDRIANLDSVGTEDDVGDNRLVDGVRGFDGAWRKGHKRVQENTDTFRKMVDGILDNFRKADEETIAALTPEGDRT</sequence>
<name>A0ABQ3XD45_9ACTN</name>
<proteinExistence type="predicted"/>
<evidence type="ECO:0008006" key="3">
    <source>
        <dbReference type="Google" id="ProtNLM"/>
    </source>
</evidence>
<organism evidence="1 2">
    <name type="scientific">Actinoplanes couchii</name>
    <dbReference type="NCBI Taxonomy" id="403638"/>
    <lineage>
        <taxon>Bacteria</taxon>
        <taxon>Bacillati</taxon>
        <taxon>Actinomycetota</taxon>
        <taxon>Actinomycetes</taxon>
        <taxon>Micromonosporales</taxon>
        <taxon>Micromonosporaceae</taxon>
        <taxon>Actinoplanes</taxon>
    </lineage>
</organism>